<organism evidence="13 14">
    <name type="scientific">Novymonas esmeraldas</name>
    <dbReference type="NCBI Taxonomy" id="1808958"/>
    <lineage>
        <taxon>Eukaryota</taxon>
        <taxon>Discoba</taxon>
        <taxon>Euglenozoa</taxon>
        <taxon>Kinetoplastea</taxon>
        <taxon>Metakinetoplastina</taxon>
        <taxon>Trypanosomatida</taxon>
        <taxon>Trypanosomatidae</taxon>
        <taxon>Novymonas</taxon>
    </lineage>
</organism>
<dbReference type="GO" id="GO:0005829">
    <property type="term" value="C:cytosol"/>
    <property type="evidence" value="ECO:0007669"/>
    <property type="project" value="TreeGrafter"/>
</dbReference>
<dbReference type="InterPro" id="IPR047214">
    <property type="entry name" value="TPP_PDC_IPDC"/>
</dbReference>
<evidence type="ECO:0000256" key="4">
    <source>
        <dbReference type="ARBA" id="ARBA00022793"/>
    </source>
</evidence>
<keyword evidence="7" id="KW-0456">Lyase</keyword>
<evidence type="ECO:0000256" key="5">
    <source>
        <dbReference type="ARBA" id="ARBA00022842"/>
    </source>
</evidence>
<dbReference type="Gene3D" id="3.40.50.1220">
    <property type="entry name" value="TPP-binding domain"/>
    <property type="match status" value="1"/>
</dbReference>
<evidence type="ECO:0000259" key="12">
    <source>
        <dbReference type="Pfam" id="PF02776"/>
    </source>
</evidence>
<keyword evidence="14" id="KW-1185">Reference proteome</keyword>
<dbReference type="AlphaFoldDB" id="A0AAW0ENV8"/>
<dbReference type="InterPro" id="IPR011766">
    <property type="entry name" value="TPP_enzyme_TPP-bd"/>
</dbReference>
<evidence type="ECO:0000256" key="2">
    <source>
        <dbReference type="ARBA" id="ARBA00007812"/>
    </source>
</evidence>
<comment type="caution">
    <text evidence="13">The sequence shown here is derived from an EMBL/GenBank/DDBJ whole genome shotgun (WGS) entry which is preliminary data.</text>
</comment>
<dbReference type="PANTHER" id="PTHR43452">
    <property type="entry name" value="PYRUVATE DECARBOXYLASE"/>
    <property type="match status" value="1"/>
</dbReference>
<dbReference type="FunFam" id="3.40.50.970:FF:000024">
    <property type="entry name" value="Pyruvate decarboxylase isozyme"/>
    <property type="match status" value="1"/>
</dbReference>
<dbReference type="GO" id="GO:0000287">
    <property type="term" value="F:magnesium ion binding"/>
    <property type="evidence" value="ECO:0007669"/>
    <property type="project" value="InterPro"/>
</dbReference>
<dbReference type="SUPFAM" id="SSF52467">
    <property type="entry name" value="DHS-like NAD/FAD-binding domain"/>
    <property type="match status" value="1"/>
</dbReference>
<evidence type="ECO:0000256" key="1">
    <source>
        <dbReference type="ARBA" id="ARBA00001964"/>
    </source>
</evidence>
<comment type="cofactor">
    <cofactor evidence="8">
        <name>Mg(2+)</name>
        <dbReference type="ChEBI" id="CHEBI:18420"/>
    </cofactor>
    <text evidence="8">Binds 1 Mg(2+) per subunit.</text>
</comment>
<dbReference type="Gene3D" id="3.40.50.970">
    <property type="match status" value="2"/>
</dbReference>
<evidence type="ECO:0000259" key="11">
    <source>
        <dbReference type="Pfam" id="PF02775"/>
    </source>
</evidence>
<dbReference type="InterPro" id="IPR029035">
    <property type="entry name" value="DHS-like_NAD/FAD-binding_dom"/>
</dbReference>
<dbReference type="InterPro" id="IPR000399">
    <property type="entry name" value="TPP-bd_CS"/>
</dbReference>
<dbReference type="GO" id="GO:0030976">
    <property type="term" value="F:thiamine pyrophosphate binding"/>
    <property type="evidence" value="ECO:0007669"/>
    <property type="project" value="InterPro"/>
</dbReference>
<evidence type="ECO:0000259" key="10">
    <source>
        <dbReference type="Pfam" id="PF00205"/>
    </source>
</evidence>
<evidence type="ECO:0000256" key="6">
    <source>
        <dbReference type="ARBA" id="ARBA00023052"/>
    </source>
</evidence>
<dbReference type="InterPro" id="IPR012000">
    <property type="entry name" value="Thiamin_PyroP_enz_cen_dom"/>
</dbReference>
<dbReference type="Pfam" id="PF02775">
    <property type="entry name" value="TPP_enzyme_C"/>
    <property type="match status" value="1"/>
</dbReference>
<dbReference type="InterPro" id="IPR012001">
    <property type="entry name" value="Thiamin_PyroP_enz_TPP-bd_dom"/>
</dbReference>
<dbReference type="PANTHER" id="PTHR43452:SF30">
    <property type="entry name" value="PYRUVATE DECARBOXYLASE ISOZYME 1-RELATED"/>
    <property type="match status" value="1"/>
</dbReference>
<evidence type="ECO:0000313" key="13">
    <source>
        <dbReference type="EMBL" id="KAK7195883.1"/>
    </source>
</evidence>
<dbReference type="PROSITE" id="PS00187">
    <property type="entry name" value="TPP_ENZYMES"/>
    <property type="match status" value="1"/>
</dbReference>
<reference evidence="13 14" key="1">
    <citation type="journal article" date="2021" name="MBio">
        <title>A New Model Trypanosomatid, Novymonas esmeraldas: Genomic Perception of Its 'Candidatus Pandoraea novymonadis' Endosymbiont.</title>
        <authorList>
            <person name="Zakharova A."/>
            <person name="Saura A."/>
            <person name="Butenko A."/>
            <person name="Podesvova L."/>
            <person name="Warmusova S."/>
            <person name="Kostygov A.Y."/>
            <person name="Nenarokova A."/>
            <person name="Lukes J."/>
            <person name="Opperdoes F.R."/>
            <person name="Yurchenko V."/>
        </authorList>
    </citation>
    <scope>NUCLEOTIDE SEQUENCE [LARGE SCALE GENOMIC DNA]</scope>
    <source>
        <strain evidence="13 14">E262AT.01</strain>
    </source>
</reference>
<sequence length="546" mass="58880">MPVKDYNIGCYLLQRLVKAGVGHLFGVPGDYNLRFLDDVTAQKDLEWVGCANELNAAYAADGYAKCRHLAAILTTYGVGELSAVNGIAGAYAERNPVIHIVGGPATTTEKARAIMHHTLGDGEYEHFLRMSTEVSCATCHLNFDNAKAEIDRVIEAALFHKKPGYILLPMDVAVAPAEAPTTPLCFRDAPTSAEVLGAFEAAVEGLMKDARSAVALIGHLCNRFGCSEATQALVEESAMPFAHMLLGKGTLCEQSAQFVGTYYGKPSIASVRETVEEADVCVIVGVKFHDLGTGFFSHKIDQARRIDIQPFESTVGDTTFSPLGMKDAVAAVRAIAKAHAGQWTNRPVPRPPAFPAPESDAFSMRHFWNELQGGLREGDIVVVDQGTSSCSSAGLVLPKNGLLLSQALWGSIGYSLPAAFGAQVANPNRRVIVVVGDGAAAMTVQELGSFLRRGLRPIVFLVNNDGYVIERVIHGWNEEYNDIASWDWCTVMKGMCGGKKAQIQVVKDTGLTADVLREHLAPVKELVFSEVMLGRHEPPVVTLANW</sequence>
<dbReference type="InterPro" id="IPR029061">
    <property type="entry name" value="THDP-binding"/>
</dbReference>
<dbReference type="FunFam" id="3.40.50.970:FF:000019">
    <property type="entry name" value="Pyruvate decarboxylase isozyme"/>
    <property type="match status" value="1"/>
</dbReference>
<dbReference type="Pfam" id="PF00205">
    <property type="entry name" value="TPP_enzyme_M"/>
    <property type="match status" value="1"/>
</dbReference>
<feature type="domain" description="Thiamine pyrophosphate enzyme TPP-binding" evidence="11">
    <location>
        <begin position="403"/>
        <end position="501"/>
    </location>
</feature>
<feature type="binding site" evidence="8">
    <location>
        <position position="464"/>
    </location>
    <ligand>
        <name>Mg(2+)</name>
        <dbReference type="ChEBI" id="CHEBI:18420"/>
    </ligand>
</feature>
<dbReference type="EMBL" id="JAECZO010000064">
    <property type="protein sequence ID" value="KAK7195883.1"/>
    <property type="molecule type" value="Genomic_DNA"/>
</dbReference>
<gene>
    <name evidence="13" type="ORF">NESM_000520900</name>
</gene>
<dbReference type="InterPro" id="IPR047213">
    <property type="entry name" value="TPP_PYR_PDC_IPDC-like"/>
</dbReference>
<feature type="binding site" evidence="8">
    <location>
        <position position="466"/>
    </location>
    <ligand>
        <name>Mg(2+)</name>
        <dbReference type="ChEBI" id="CHEBI:18420"/>
    </ligand>
</feature>
<evidence type="ECO:0000256" key="9">
    <source>
        <dbReference type="RuleBase" id="RU362132"/>
    </source>
</evidence>
<feature type="domain" description="Thiamine pyrophosphate enzyme central" evidence="10">
    <location>
        <begin position="206"/>
        <end position="318"/>
    </location>
</feature>
<keyword evidence="6 9" id="KW-0786">Thiamine pyrophosphate</keyword>
<proteinExistence type="inferred from homology"/>
<dbReference type="GO" id="GO:0000949">
    <property type="term" value="P:aromatic amino acid family catabolic process to alcohol via Ehrlich pathway"/>
    <property type="evidence" value="ECO:0007669"/>
    <property type="project" value="TreeGrafter"/>
</dbReference>
<dbReference type="Proteomes" id="UP001430356">
    <property type="component" value="Unassembled WGS sequence"/>
</dbReference>
<comment type="similarity">
    <text evidence="2 9">Belongs to the TPP enzyme family.</text>
</comment>
<dbReference type="InterPro" id="IPR012110">
    <property type="entry name" value="PDC/IPDC-like"/>
</dbReference>
<dbReference type="Pfam" id="PF02776">
    <property type="entry name" value="TPP_enzyme_N"/>
    <property type="match status" value="1"/>
</dbReference>
<dbReference type="CDD" id="cd02005">
    <property type="entry name" value="TPP_PDC_IPDC"/>
    <property type="match status" value="1"/>
</dbReference>
<evidence type="ECO:0000256" key="3">
    <source>
        <dbReference type="ARBA" id="ARBA00022723"/>
    </source>
</evidence>
<accession>A0AAW0ENV8</accession>
<feature type="binding site" evidence="8">
    <location>
        <position position="437"/>
    </location>
    <ligand>
        <name>Mg(2+)</name>
        <dbReference type="ChEBI" id="CHEBI:18420"/>
    </ligand>
</feature>
<keyword evidence="3 8" id="KW-0479">Metal-binding</keyword>
<feature type="domain" description="Thiamine pyrophosphate enzyme N-terminal TPP-binding" evidence="12">
    <location>
        <begin position="9"/>
        <end position="112"/>
    </location>
</feature>
<dbReference type="GO" id="GO:0004737">
    <property type="term" value="F:pyruvate decarboxylase activity"/>
    <property type="evidence" value="ECO:0007669"/>
    <property type="project" value="TreeGrafter"/>
</dbReference>
<evidence type="ECO:0000313" key="14">
    <source>
        <dbReference type="Proteomes" id="UP001430356"/>
    </source>
</evidence>
<keyword evidence="5 8" id="KW-0460">Magnesium</keyword>
<dbReference type="PIRSF" id="PIRSF036565">
    <property type="entry name" value="Pyruvt_ip_decrb"/>
    <property type="match status" value="1"/>
</dbReference>
<protein>
    <submittedName>
        <fullName evidence="13">Thiamine pyrophosphate binding protein</fullName>
    </submittedName>
</protein>
<name>A0AAW0ENV8_9TRYP</name>
<comment type="cofactor">
    <cofactor evidence="1">
        <name>thiamine diphosphate</name>
        <dbReference type="ChEBI" id="CHEBI:58937"/>
    </cofactor>
</comment>
<evidence type="ECO:0000256" key="8">
    <source>
        <dbReference type="PIRSR" id="PIRSR036565-2"/>
    </source>
</evidence>
<keyword evidence="4" id="KW-0210">Decarboxylase</keyword>
<dbReference type="CDD" id="cd07038">
    <property type="entry name" value="TPP_PYR_PDC_IPDC_like"/>
    <property type="match status" value="1"/>
</dbReference>
<evidence type="ECO:0000256" key="7">
    <source>
        <dbReference type="ARBA" id="ARBA00023239"/>
    </source>
</evidence>
<dbReference type="SUPFAM" id="SSF52518">
    <property type="entry name" value="Thiamin diphosphate-binding fold (THDP-binding)"/>
    <property type="match status" value="2"/>
</dbReference>